<feature type="compositionally biased region" description="Acidic residues" evidence="1">
    <location>
        <begin position="50"/>
        <end position="64"/>
    </location>
</feature>
<dbReference type="RefSeq" id="WP_243834539.1">
    <property type="nucleotide sequence ID" value="NZ_SNZW01000019.1"/>
</dbReference>
<dbReference type="GO" id="GO:0005509">
    <property type="term" value="F:calcium ion binding"/>
    <property type="evidence" value="ECO:0007669"/>
    <property type="project" value="InterPro"/>
</dbReference>
<feature type="compositionally biased region" description="Acidic residues" evidence="1">
    <location>
        <begin position="299"/>
        <end position="328"/>
    </location>
</feature>
<feature type="compositionally biased region" description="Acidic residues" evidence="1">
    <location>
        <begin position="906"/>
        <end position="920"/>
    </location>
</feature>
<feature type="compositionally biased region" description="Acidic residues" evidence="1">
    <location>
        <begin position="485"/>
        <end position="495"/>
    </location>
</feature>
<feature type="compositionally biased region" description="Acidic residues" evidence="1">
    <location>
        <begin position="573"/>
        <end position="615"/>
    </location>
</feature>
<feature type="compositionally biased region" description="Basic and acidic residues" evidence="1">
    <location>
        <begin position="144"/>
        <end position="157"/>
    </location>
</feature>
<name>A0A4R7CYR9_9FLAO</name>
<feature type="compositionally biased region" description="Acidic residues" evidence="1">
    <location>
        <begin position="446"/>
        <end position="460"/>
    </location>
</feature>
<organism evidence="2 3">
    <name type="scientific">Maribacter caenipelagi</name>
    <dbReference type="NCBI Taxonomy" id="1447781"/>
    <lineage>
        <taxon>Bacteria</taxon>
        <taxon>Pseudomonadati</taxon>
        <taxon>Bacteroidota</taxon>
        <taxon>Flavobacteriia</taxon>
        <taxon>Flavobacteriales</taxon>
        <taxon>Flavobacteriaceae</taxon>
        <taxon>Maribacter</taxon>
    </lineage>
</organism>
<feature type="compositionally biased region" description="Low complexity" evidence="1">
    <location>
        <begin position="923"/>
        <end position="944"/>
    </location>
</feature>
<gene>
    <name evidence="2" type="ORF">DFQ03_3689</name>
</gene>
<evidence type="ECO:0000256" key="1">
    <source>
        <dbReference type="SAM" id="MobiDB-lite"/>
    </source>
</evidence>
<comment type="caution">
    <text evidence="2">The sequence shown here is derived from an EMBL/GenBank/DDBJ whole genome shotgun (WGS) entry which is preliminary data.</text>
</comment>
<dbReference type="SUPFAM" id="SSF103647">
    <property type="entry name" value="TSP type-3 repeat"/>
    <property type="match status" value="1"/>
</dbReference>
<sequence>MGKINLTLRDFFSLKALAILTVLLLTSSFSIINNLEPHLSTAYTIDTDGDGVLDSEDIDDDGDGIIDRNEDKNLDGDHNHTTNPTDTDCDGVADYLDIDSDNDGILDNLEGQNFHTYKPASGFDFDGNGLDDIYEKSPGSAEGVKVDDRDGDGKPNHLDIDTDNDGIPDNVEAQTTAGYVAPNLDNSATYTFNNGINSAYIGGLTPVNTDGTPPPNKPDYQDFDSDDDLVLDSNEGNDFNFDGIPDQIYTGIDTDGDGLDDGYEGSNVNDGFDVNDEINDPANDLPDTDGTEDVNYRDLDDDGDGIDTPDEDANNDGDPTNDDTDNDGTPDYLDVDNTLGPDTDGDGVPDSADLDDDNDGILDSVEDPNLDGDNDPLTDPLDTDNDGIPNHFDIDSDDDGIPDNVEAQTTDGYIAPNEDDAPTYASNDGVNSAYLDGLTPVNTDGTDNDDYIDLDSDNDSVPDNNEGNDFNFDGIPDQTFTGVDTDGDGLDDGYEGSDVNDGFDVNDEINDPANDLPDTDGTEDVNYRDLDDDGDGIDTPDEDVNNDGDPTNDDTDNDGIPDYLDPDSPGPDTDGDGVPDSADLDDDNDGILDSVEDPNLDGDNDPLSDPLDSDNDGIPNHLDIDSDNDGIPDNVEAQTTDGYIAPNEDDATTYASNDGVNSAYPDGLVPVNTDGADNEDYRDLDSDNDSVPDNNEGNDFNFDGIPDQTFTGVDTDGDGLDDGYEGSDVNDGFDVNDEINDPANDLPDTDGTEDVNYRDLDDDGDGIDTPDEDVNNDGDPTNDDSDNDGIPDYLDPDGPGPDTDGDGVADSADLDDDNDGILDSVEDPNLDGDNDPLTDPLDSDNDGIPNHLDIDSDNDGIPDNVEAQTTDGYIAPNDDDATTYASNDGVNSAYPDGLVPVNTDGADNEDYIDLDSDNDSVPDNNEGNDFNFDGIPDQTYTGVDTDGDGLDDGYEGSDVNDGFDVNDEINDPANDLPDTDGTEDVNFRDLDDDGDGIDTPDEDVNNDGDPTNDDTDNDGTPDYLDPDNAPMEELDVVDDSISTPIDTPIEIDILDNDFGIPTDGTLTVTDPSNGTVEINDGGTPDDISDDTITYTPNDGFEGTATIEYTVCDTDGNCDTATVTITVGEPVALDVVDDSVSTPVDTPIDIDILDNDFGIPGDGTLTVTDPSNGTVEINDGGTPDDISDDTITYTPNDGFEGTETIEYTVCDTDGNCDTATVEITVVNNDPTDVDDNAIEVNQMVTPNGDGRNEFLFIRGVDKIRNSTLKIFNRWGVAVYEGENYNNQNNVFDGRSRGRSTLGVDEYLPAGIYFYIFDYTTFEGESNVDSEYLYISR</sequence>
<dbReference type="InterPro" id="IPR028974">
    <property type="entry name" value="TSP_type-3_rpt"/>
</dbReference>
<proteinExistence type="predicted"/>
<feature type="compositionally biased region" description="Acidic residues" evidence="1">
    <location>
        <begin position="715"/>
        <end position="725"/>
    </location>
</feature>
<accession>A0A4R7CYR9</accession>
<feature type="region of interest" description="Disordered" evidence="1">
    <location>
        <begin position="50"/>
        <end position="86"/>
    </location>
</feature>
<feature type="compositionally biased region" description="Acidic residues" evidence="1">
    <location>
        <begin position="945"/>
        <end position="955"/>
    </location>
</feature>
<feature type="compositionally biased region" description="Acidic residues" evidence="1">
    <location>
        <begin position="530"/>
        <end position="559"/>
    </location>
</feature>
<feature type="compositionally biased region" description="Low complexity" evidence="1">
    <location>
        <begin position="790"/>
        <end position="802"/>
    </location>
</feature>
<feature type="compositionally biased region" description="Acidic residues" evidence="1">
    <location>
        <begin position="254"/>
        <end position="263"/>
    </location>
</feature>
<evidence type="ECO:0000313" key="3">
    <source>
        <dbReference type="Proteomes" id="UP000295274"/>
    </source>
</evidence>
<dbReference type="Gene3D" id="4.10.1080.10">
    <property type="entry name" value="TSP type-3 repeat"/>
    <property type="match status" value="4"/>
</dbReference>
<feature type="region of interest" description="Disordered" evidence="1">
    <location>
        <begin position="129"/>
        <end position="157"/>
    </location>
</feature>
<dbReference type="InterPro" id="IPR018247">
    <property type="entry name" value="EF_Hand_1_Ca_BS"/>
</dbReference>
<dbReference type="PROSITE" id="PS00018">
    <property type="entry name" value="EF_HAND_1"/>
    <property type="match status" value="1"/>
</dbReference>
<feature type="compositionally biased region" description="Acidic residues" evidence="1">
    <location>
        <begin position="221"/>
        <end position="230"/>
    </location>
</feature>
<dbReference type="Pfam" id="PF13585">
    <property type="entry name" value="CHU_C"/>
    <property type="match status" value="1"/>
</dbReference>
<feature type="region of interest" description="Disordered" evidence="1">
    <location>
        <begin position="206"/>
        <end position="1030"/>
    </location>
</feature>
<protein>
    <submittedName>
        <fullName evidence="2">Gliding motility-associated-like protein</fullName>
    </submittedName>
</protein>
<feature type="compositionally biased region" description="Low complexity" evidence="1">
    <location>
        <begin position="560"/>
        <end position="572"/>
    </location>
</feature>
<evidence type="ECO:0000313" key="2">
    <source>
        <dbReference type="EMBL" id="TDS11656.1"/>
    </source>
</evidence>
<feature type="compositionally biased region" description="Acidic residues" evidence="1">
    <location>
        <begin position="990"/>
        <end position="1019"/>
    </location>
</feature>
<dbReference type="Pfam" id="PF17963">
    <property type="entry name" value="Big_9"/>
    <property type="match status" value="2"/>
</dbReference>
<feature type="compositionally biased region" description="Low complexity" evidence="1">
    <location>
        <begin position="693"/>
        <end position="714"/>
    </location>
</feature>
<dbReference type="Gene3D" id="2.60.40.3440">
    <property type="match status" value="2"/>
</dbReference>
<feature type="compositionally biased region" description="Acidic residues" evidence="1">
    <location>
        <begin position="343"/>
        <end position="385"/>
    </location>
</feature>
<feature type="compositionally biased region" description="Acidic residues" evidence="1">
    <location>
        <begin position="760"/>
        <end position="789"/>
    </location>
</feature>
<feature type="compositionally biased region" description="Acidic residues" evidence="1">
    <location>
        <begin position="803"/>
        <end position="845"/>
    </location>
</feature>
<reference evidence="2 3" key="1">
    <citation type="submission" date="2019-03" db="EMBL/GenBank/DDBJ databases">
        <title>Genomic Encyclopedia of Type Strains, Phase III (KMG-III): the genomes of soil and plant-associated and newly described type strains.</title>
        <authorList>
            <person name="Whitman W."/>
        </authorList>
    </citation>
    <scope>NUCLEOTIDE SEQUENCE [LARGE SCALE GENOMIC DNA]</scope>
    <source>
        <strain evidence="2 3">CECT 8455</strain>
    </source>
</reference>
<dbReference type="Proteomes" id="UP000295274">
    <property type="component" value="Unassembled WGS sequence"/>
</dbReference>
<dbReference type="EMBL" id="SNZW01000019">
    <property type="protein sequence ID" value="TDS11656.1"/>
    <property type="molecule type" value="Genomic_DNA"/>
</dbReference>
<feature type="compositionally biased region" description="Basic and acidic residues" evidence="1">
    <location>
        <begin position="65"/>
        <end position="80"/>
    </location>
</feature>
<keyword evidence="3" id="KW-1185">Reference proteome</keyword>
<feature type="compositionally biased region" description="Low complexity" evidence="1">
    <location>
        <begin position="463"/>
        <end position="484"/>
    </location>
</feature>